<sequence length="1314" mass="150449">MFKLHKHRSQKSGDKIEFRISHLKALQVPKGWDKLFVSVVSVENGKTIAKSSKVAVRNGSCQWSDTFSQSIWVSRDNSSKEIDDCLLKLIVSMGSLRSGILGEVTVSMTSYVSSDAAVPLSIPLNKCNHGTVLNVTVQCLTPRKKPRDQESRETNSHLKAINENNHEVNLKSNGSDCSYVQSVEYNSVGDVDSTLSTGEVETMATSLSGSVSNYSYNSAEDSTGRGNISPCISDGQSPTRGQELRAEAKMWEMNARKLLGDLEMLRTEFSDQSKKLVGLEMDLSTAYVERDSLKKEVDHLTLPSGDSIVRQKTLEDSISQGECIPEIENALKDELKFQKESNSNLSLQLKKSQEANVELISVLQELEETIEQQKLEIKNLSSLPSKLSALEKSLQISEEGNRIFMQQIEQLEESNKNLLAKVQNLEETLEDKMQDIEYAKIPNKKTLSDIEMEYESKLSAKEEEISSLKTRLLESVPETCNAETASKKVDDADLLEQMEALKEKVQELEMDCNELTNENLELLFKLKEAKTNSKDGCASKDILSDMLKDQSFSSFESESSNNLFRIFHSEDIFPEESAKKINNYDHSSIQKLETSKSAQEVKITDLNNELTDRTYEMENLEANLSSKENEIEVLQKLLSELDAKVYHLEQEKLQLEEHMEDRLKEKTHEMKHNRSDIEHENGQLSMRVSVLESQVRDLTNEQESQLSELENARNKASRLQEKVTEMQYEMDSSIEDLEQKLKATQFHWSEAQEECEYLRGENQQLQITIENLEEECNSFEKLNGYLSQQKLDLEERFSLMGARLRESGERFVDCCGRVGLLENKFALMMEDIASKENNLTSDMDGILDENRKHMDQGQSLLNQMQMEKMVEIQNLKLEVENLSLKLSAAYDEKERIASNALLEVSTLSADKAKLESDFGEAQSKVILSKTEINIMQSEYEQKLKDLTTELSYFKIKIEMLMAEHVKLSDLVEDYKSRELKFKSTISSLESKLTVTEYERQQYMEEYSNLKVQLQQTCQLENEIMALKSELNASNTEKERLEASLCLKSELCEDLKAENTSFERKISSLEKDASESEHCKRTRASLEERLTQLKNELIARDTRYVQEKSDLQKKAQALEEELKLIKEQKRNQVSKLHRKPVNDDQKASKINSMVKNTNQVRGNRKKPSLKNDREILKDQQDPYYSRKHQNEVESEHGLLDENVRVIEVESVSKAQLLENEVEKAKEANDIYEVQLNRSSPQGRNNQASGQVKSMAEEELVTKEKFERTKSKLEAELTDIQDRYFHMSLKYAEVEAQREELVMQLKVAKSKKGWLS</sequence>
<feature type="region of interest" description="Disordered" evidence="2">
    <location>
        <begin position="1128"/>
        <end position="1147"/>
    </location>
</feature>
<gene>
    <name evidence="4" type="ORF">TSUD_25640</name>
</gene>
<feature type="domain" description="C2 NT-type" evidence="3">
    <location>
        <begin position="6"/>
        <end position="141"/>
    </location>
</feature>
<feature type="compositionally biased region" description="Basic and acidic residues" evidence="2">
    <location>
        <begin position="147"/>
        <end position="156"/>
    </location>
</feature>
<name>A0A2Z6NJ29_TRISU</name>
<dbReference type="PROSITE" id="PS51840">
    <property type="entry name" value="C2_NT"/>
    <property type="match status" value="1"/>
</dbReference>
<evidence type="ECO:0000256" key="1">
    <source>
        <dbReference type="SAM" id="Coils"/>
    </source>
</evidence>
<keyword evidence="1" id="KW-0175">Coiled coil</keyword>
<dbReference type="EMBL" id="DF973889">
    <property type="protein sequence ID" value="GAU41923.1"/>
    <property type="molecule type" value="Genomic_DNA"/>
</dbReference>
<evidence type="ECO:0000256" key="2">
    <source>
        <dbReference type="SAM" id="MobiDB-lite"/>
    </source>
</evidence>
<dbReference type="InterPro" id="IPR019448">
    <property type="entry name" value="NT-C2"/>
</dbReference>
<feature type="coiled-coil region" evidence="1">
    <location>
        <begin position="695"/>
        <end position="789"/>
    </location>
</feature>
<proteinExistence type="predicted"/>
<protein>
    <recommendedName>
        <fullName evidence="3">C2 NT-type domain-containing protein</fullName>
    </recommendedName>
</protein>
<dbReference type="PANTHER" id="PTHR47270:SF3">
    <property type="entry name" value="HYPOTETICAL PROTEIN"/>
    <property type="match status" value="1"/>
</dbReference>
<reference evidence="5" key="1">
    <citation type="journal article" date="2017" name="Front. Plant Sci.">
        <title>Climate Clever Clovers: New Paradigm to Reduce the Environmental Footprint of Ruminants by Breeding Low Methanogenic Forages Utilizing Haplotype Variation.</title>
        <authorList>
            <person name="Kaur P."/>
            <person name="Appels R."/>
            <person name="Bayer P.E."/>
            <person name="Keeble-Gagnere G."/>
            <person name="Wang J."/>
            <person name="Hirakawa H."/>
            <person name="Shirasawa K."/>
            <person name="Vercoe P."/>
            <person name="Stefanova K."/>
            <person name="Durmic Z."/>
            <person name="Nichols P."/>
            <person name="Revell C."/>
            <person name="Isobe S.N."/>
            <person name="Edwards D."/>
            <person name="Erskine W."/>
        </authorList>
    </citation>
    <scope>NUCLEOTIDE SEQUENCE [LARGE SCALE GENOMIC DNA]</scope>
    <source>
        <strain evidence="5">cv. Daliak</strain>
    </source>
</reference>
<keyword evidence="5" id="KW-1185">Reference proteome</keyword>
<feature type="coiled-coil region" evidence="1">
    <location>
        <begin position="1213"/>
        <end position="1309"/>
    </location>
</feature>
<feature type="coiled-coil region" evidence="1">
    <location>
        <begin position="589"/>
        <end position="658"/>
    </location>
</feature>
<feature type="coiled-coil region" evidence="1">
    <location>
        <begin position="349"/>
        <end position="532"/>
    </location>
</feature>
<evidence type="ECO:0000313" key="5">
    <source>
        <dbReference type="Proteomes" id="UP000242715"/>
    </source>
</evidence>
<dbReference type="SUPFAM" id="SSF57997">
    <property type="entry name" value="Tropomyosin"/>
    <property type="match status" value="1"/>
</dbReference>
<dbReference type="Pfam" id="PF10358">
    <property type="entry name" value="NT-C2"/>
    <property type="match status" value="1"/>
</dbReference>
<organism evidence="4 5">
    <name type="scientific">Trifolium subterraneum</name>
    <name type="common">Subterranean clover</name>
    <dbReference type="NCBI Taxonomy" id="3900"/>
    <lineage>
        <taxon>Eukaryota</taxon>
        <taxon>Viridiplantae</taxon>
        <taxon>Streptophyta</taxon>
        <taxon>Embryophyta</taxon>
        <taxon>Tracheophyta</taxon>
        <taxon>Spermatophyta</taxon>
        <taxon>Magnoliopsida</taxon>
        <taxon>eudicotyledons</taxon>
        <taxon>Gunneridae</taxon>
        <taxon>Pentapetalae</taxon>
        <taxon>rosids</taxon>
        <taxon>fabids</taxon>
        <taxon>Fabales</taxon>
        <taxon>Fabaceae</taxon>
        <taxon>Papilionoideae</taxon>
        <taxon>50 kb inversion clade</taxon>
        <taxon>NPAAA clade</taxon>
        <taxon>Hologalegina</taxon>
        <taxon>IRL clade</taxon>
        <taxon>Trifolieae</taxon>
        <taxon>Trifolium</taxon>
    </lineage>
</organism>
<dbReference type="OrthoDB" id="658575at2759"/>
<evidence type="ECO:0000313" key="4">
    <source>
        <dbReference type="EMBL" id="GAU41923.1"/>
    </source>
</evidence>
<dbReference type="Proteomes" id="UP000242715">
    <property type="component" value="Unassembled WGS sequence"/>
</dbReference>
<accession>A0A2Z6NJ29</accession>
<feature type="region of interest" description="Disordered" evidence="2">
    <location>
        <begin position="143"/>
        <end position="173"/>
    </location>
</feature>
<evidence type="ECO:0000259" key="3">
    <source>
        <dbReference type="PROSITE" id="PS51840"/>
    </source>
</evidence>
<dbReference type="Gene3D" id="1.10.287.1490">
    <property type="match status" value="1"/>
</dbReference>
<dbReference type="PANTHER" id="PTHR47270">
    <property type="entry name" value="PROTEIN MLP1-LIKE"/>
    <property type="match status" value="1"/>
</dbReference>